<dbReference type="InterPro" id="IPR051396">
    <property type="entry name" value="Bact_Antivir_Def_Nuclease"/>
</dbReference>
<dbReference type="InterPro" id="IPR027417">
    <property type="entry name" value="P-loop_NTPase"/>
</dbReference>
<name>A0A1Z4MWZ6_9CYAN</name>
<accession>A0A1Z4MWZ6</accession>
<dbReference type="Proteomes" id="UP000218785">
    <property type="component" value="Chromosome"/>
</dbReference>
<feature type="domain" description="ATPase AAA-type core" evidence="1">
    <location>
        <begin position="25"/>
        <end position="333"/>
    </location>
</feature>
<sequence>MRINQLTYYDRKREWRFEPIQFSELNLLVGASGVGKTQILESIINLQKIADGKSLNGVSWNIDFTVDTNLYNWQGEFETGSLVSLILDSQNEKNQFKIVNEFLSVNGKTIIHRNAQEIKFHNQILPKLSSFQSVVAILSEEEDIAPIKYGFSQITDNSDDYSNNSMIFLSFFVNKIFDNYSVLKDKYSSLPLEDIQKSNLLNQIKLGLTYEYFPEVFERIKHHFMEIFVQVEDIKLEQDEELVKSLNPKNYPIVKIKEKGVNNWINQIQISSGMYKTLMYISELYLSAEGTVILIDEFENSLGVNCIDIVTELILENKNLQFIITSHHPYIINKINIEHWKIVTRRGGVVTARDAKEFNLGKSRHQAFMQLINLDAYKEGIAVG</sequence>
<dbReference type="SUPFAM" id="SSF52540">
    <property type="entry name" value="P-loop containing nucleoside triphosphate hydrolases"/>
    <property type="match status" value="1"/>
</dbReference>
<proteinExistence type="predicted"/>
<evidence type="ECO:0000313" key="3">
    <source>
        <dbReference type="Proteomes" id="UP000218785"/>
    </source>
</evidence>
<evidence type="ECO:0000259" key="1">
    <source>
        <dbReference type="Pfam" id="PF13304"/>
    </source>
</evidence>
<gene>
    <name evidence="2" type="ORF">NIES37_19160</name>
</gene>
<dbReference type="Pfam" id="PF13304">
    <property type="entry name" value="AAA_21"/>
    <property type="match status" value="1"/>
</dbReference>
<dbReference type="Gene3D" id="3.40.50.300">
    <property type="entry name" value="P-loop containing nucleotide triphosphate hydrolases"/>
    <property type="match status" value="1"/>
</dbReference>
<keyword evidence="3" id="KW-1185">Reference proteome</keyword>
<dbReference type="KEGG" id="ttq:NIES37_19160"/>
<dbReference type="RefSeq" id="WP_096575040.1">
    <property type="nucleotide sequence ID" value="NZ_CAWNJS010000001.1"/>
</dbReference>
<dbReference type="PANTHER" id="PTHR43581:SF4">
    <property type="entry name" value="ATP_GTP PHOSPHATASE"/>
    <property type="match status" value="1"/>
</dbReference>
<dbReference type="GO" id="GO:0005524">
    <property type="term" value="F:ATP binding"/>
    <property type="evidence" value="ECO:0007669"/>
    <property type="project" value="InterPro"/>
</dbReference>
<protein>
    <recommendedName>
        <fullName evidence="1">ATPase AAA-type core domain-containing protein</fullName>
    </recommendedName>
</protein>
<organism evidence="2 3">
    <name type="scientific">Tolypothrix tenuis PCC 7101</name>
    <dbReference type="NCBI Taxonomy" id="231146"/>
    <lineage>
        <taxon>Bacteria</taxon>
        <taxon>Bacillati</taxon>
        <taxon>Cyanobacteriota</taxon>
        <taxon>Cyanophyceae</taxon>
        <taxon>Nostocales</taxon>
        <taxon>Tolypothrichaceae</taxon>
        <taxon>Tolypothrix</taxon>
    </lineage>
</organism>
<dbReference type="AlphaFoldDB" id="A0A1Z4MWZ6"/>
<dbReference type="EMBL" id="AP018248">
    <property type="protein sequence ID" value="BAY97968.1"/>
    <property type="molecule type" value="Genomic_DNA"/>
</dbReference>
<reference evidence="2 3" key="1">
    <citation type="submission" date="2017-06" db="EMBL/GenBank/DDBJ databases">
        <title>Genome sequencing of cyanobaciteial culture collection at National Institute for Environmental Studies (NIES).</title>
        <authorList>
            <person name="Hirose Y."/>
            <person name="Shimura Y."/>
            <person name="Fujisawa T."/>
            <person name="Nakamura Y."/>
            <person name="Kawachi M."/>
        </authorList>
    </citation>
    <scope>NUCLEOTIDE SEQUENCE [LARGE SCALE GENOMIC DNA]</scope>
    <source>
        <strain evidence="2 3">NIES-37</strain>
    </source>
</reference>
<dbReference type="InterPro" id="IPR003959">
    <property type="entry name" value="ATPase_AAA_core"/>
</dbReference>
<dbReference type="GO" id="GO:0016887">
    <property type="term" value="F:ATP hydrolysis activity"/>
    <property type="evidence" value="ECO:0007669"/>
    <property type="project" value="InterPro"/>
</dbReference>
<dbReference type="PANTHER" id="PTHR43581">
    <property type="entry name" value="ATP/GTP PHOSPHATASE"/>
    <property type="match status" value="1"/>
</dbReference>
<evidence type="ECO:0000313" key="2">
    <source>
        <dbReference type="EMBL" id="BAY97968.1"/>
    </source>
</evidence>